<sequence length="147" mass="16282">MNHSLAVFLISASVRAVLATYEAGDDAPRTMFKTFNENIKVDDYVIVPTTTRHKMTVVKVVEVDAEPDFDSHHDFDWIVGVVDRASFEEIERQEAAAIEKVKSAERRKKRDELGAALATDEAALKELKALPLATHGEPIEPPAPSPE</sequence>
<dbReference type="AlphaFoldDB" id="A0A0F9G8U7"/>
<gene>
    <name evidence="1" type="ORF">LCGC14_1856220</name>
</gene>
<accession>A0A0F9G8U7</accession>
<name>A0A0F9G8U7_9ZZZZ</name>
<organism evidence="1">
    <name type="scientific">marine sediment metagenome</name>
    <dbReference type="NCBI Taxonomy" id="412755"/>
    <lineage>
        <taxon>unclassified sequences</taxon>
        <taxon>metagenomes</taxon>
        <taxon>ecological metagenomes</taxon>
    </lineage>
</organism>
<dbReference type="EMBL" id="LAZR01018716">
    <property type="protein sequence ID" value="KKL95279.1"/>
    <property type="molecule type" value="Genomic_DNA"/>
</dbReference>
<reference evidence="1" key="1">
    <citation type="journal article" date="2015" name="Nature">
        <title>Complex archaea that bridge the gap between prokaryotes and eukaryotes.</title>
        <authorList>
            <person name="Spang A."/>
            <person name="Saw J.H."/>
            <person name="Jorgensen S.L."/>
            <person name="Zaremba-Niedzwiedzka K."/>
            <person name="Martijn J."/>
            <person name="Lind A.E."/>
            <person name="van Eijk R."/>
            <person name="Schleper C."/>
            <person name="Guy L."/>
            <person name="Ettema T.J."/>
        </authorList>
    </citation>
    <scope>NUCLEOTIDE SEQUENCE</scope>
</reference>
<proteinExistence type="predicted"/>
<protein>
    <submittedName>
        <fullName evidence="1">Uncharacterized protein</fullName>
    </submittedName>
</protein>
<comment type="caution">
    <text evidence="1">The sequence shown here is derived from an EMBL/GenBank/DDBJ whole genome shotgun (WGS) entry which is preliminary data.</text>
</comment>
<evidence type="ECO:0000313" key="1">
    <source>
        <dbReference type="EMBL" id="KKL95279.1"/>
    </source>
</evidence>